<comment type="caution">
    <text evidence="4">The sequence shown here is derived from an EMBL/GenBank/DDBJ whole genome shotgun (WGS) entry which is preliminary data.</text>
</comment>
<dbReference type="PROSITE" id="PS00584">
    <property type="entry name" value="PFKB_KINASES_2"/>
    <property type="match status" value="1"/>
</dbReference>
<evidence type="ECO:0000313" key="4">
    <source>
        <dbReference type="EMBL" id="MYL19647.1"/>
    </source>
</evidence>
<gene>
    <name evidence="4" type="ORF">GLW04_07075</name>
</gene>
<feature type="domain" description="Carbohydrate kinase PfkB" evidence="3">
    <location>
        <begin position="62"/>
        <end position="350"/>
    </location>
</feature>
<reference evidence="4 5" key="1">
    <citation type="submission" date="2019-11" db="EMBL/GenBank/DDBJ databases">
        <title>Genome sequences of 17 halophilic strains isolated from different environments.</title>
        <authorList>
            <person name="Furrow R.E."/>
        </authorList>
    </citation>
    <scope>NUCLEOTIDE SEQUENCE [LARGE SCALE GENOMIC DNA]</scope>
    <source>
        <strain evidence="4 5">22511_23_Filter</strain>
    </source>
</reference>
<dbReference type="Pfam" id="PF00294">
    <property type="entry name" value="PfkB"/>
    <property type="match status" value="1"/>
</dbReference>
<dbReference type="InterPro" id="IPR036388">
    <property type="entry name" value="WH-like_DNA-bd_sf"/>
</dbReference>
<dbReference type="Gene3D" id="3.40.1190.20">
    <property type="match status" value="1"/>
</dbReference>
<dbReference type="Proteomes" id="UP000460949">
    <property type="component" value="Unassembled WGS sequence"/>
</dbReference>
<dbReference type="Gene3D" id="1.10.10.10">
    <property type="entry name" value="Winged helix-like DNA-binding domain superfamily/Winged helix DNA-binding domain"/>
    <property type="match status" value="1"/>
</dbReference>
<dbReference type="GO" id="GO:0004730">
    <property type="term" value="F:pseudouridylate synthase activity"/>
    <property type="evidence" value="ECO:0007669"/>
    <property type="project" value="TreeGrafter"/>
</dbReference>
<dbReference type="AlphaFoldDB" id="A0A845E036"/>
<dbReference type="InterPro" id="IPR011611">
    <property type="entry name" value="PfkB_dom"/>
</dbReference>
<evidence type="ECO:0000259" key="3">
    <source>
        <dbReference type="Pfam" id="PF00294"/>
    </source>
</evidence>
<dbReference type="GO" id="GO:0005737">
    <property type="term" value="C:cytoplasm"/>
    <property type="evidence" value="ECO:0007669"/>
    <property type="project" value="TreeGrafter"/>
</dbReference>
<dbReference type="SUPFAM" id="SSF46785">
    <property type="entry name" value="Winged helix' DNA-binding domain"/>
    <property type="match status" value="1"/>
</dbReference>
<dbReference type="GO" id="GO:0016798">
    <property type="term" value="F:hydrolase activity, acting on glycosyl bonds"/>
    <property type="evidence" value="ECO:0007669"/>
    <property type="project" value="TreeGrafter"/>
</dbReference>
<dbReference type="GO" id="GO:0016301">
    <property type="term" value="F:kinase activity"/>
    <property type="evidence" value="ECO:0007669"/>
    <property type="project" value="UniProtKB-KW"/>
</dbReference>
<dbReference type="InterPro" id="IPR002173">
    <property type="entry name" value="Carboh/pur_kinase_PfkB_CS"/>
</dbReference>
<dbReference type="CDD" id="cd01941">
    <property type="entry name" value="YeiC_kinase_like"/>
    <property type="match status" value="1"/>
</dbReference>
<dbReference type="InterPro" id="IPR036390">
    <property type="entry name" value="WH_DNA-bd_sf"/>
</dbReference>
<accession>A0A845E036</accession>
<evidence type="ECO:0000256" key="2">
    <source>
        <dbReference type="ARBA" id="ARBA00022777"/>
    </source>
</evidence>
<dbReference type="PANTHER" id="PTHR42909">
    <property type="entry name" value="ZGC:136858"/>
    <property type="match status" value="1"/>
</dbReference>
<dbReference type="InterPro" id="IPR029056">
    <property type="entry name" value="Ribokinase-like"/>
</dbReference>
<evidence type="ECO:0000313" key="5">
    <source>
        <dbReference type="Proteomes" id="UP000460949"/>
    </source>
</evidence>
<dbReference type="RefSeq" id="WP_160836015.1">
    <property type="nucleotide sequence ID" value="NZ_WMET01000001.1"/>
</dbReference>
<evidence type="ECO:0000256" key="1">
    <source>
        <dbReference type="ARBA" id="ARBA00022679"/>
    </source>
</evidence>
<keyword evidence="2 4" id="KW-0418">Kinase</keyword>
<proteinExistence type="predicted"/>
<sequence length="368" mass="40563">MEKLTSRERQVYQQIVKNPYVSQQTLSEALQLSRSTVANIISGLVQKNVLLGRAYVLNKSRQVLCIGGANVDRKLHTHEPLQMYTSNPVYSRSSAGGVARNIAENLGRLGFHPSLITAAGMDADWDIIEKASGSFMNLDGVLHLPHATTGTYTALMNPHGELLTALADMEVFEAILPPLVMKSETKMRQSECMIADLNCPKETLELLLRMSRSFSVPLVFVTVSAPKMKRLPKDLRGLTWLMTNIEETEAHFHMSIDSKEKWCLAAGLWLEMGIEKVTITSGKDGVVAGEIEGGIHHFPSFSTGDVNDVTGAGDAFCSGVLYGWMEGMELREVMKTGMMNAVKCIQSPYTVRQDLTPSLLTQDVEELV</sequence>
<keyword evidence="1" id="KW-0808">Transferase</keyword>
<dbReference type="PANTHER" id="PTHR42909:SF4">
    <property type="entry name" value="CARBOHYDRATE KINASE, PFKB FAMILY"/>
    <property type="match status" value="1"/>
</dbReference>
<dbReference type="EMBL" id="WMET01000001">
    <property type="protein sequence ID" value="MYL19647.1"/>
    <property type="molecule type" value="Genomic_DNA"/>
</dbReference>
<protein>
    <submittedName>
        <fullName evidence="4">Carbohydrate kinase</fullName>
    </submittedName>
</protein>
<dbReference type="PROSITE" id="PS00583">
    <property type="entry name" value="PFKB_KINASES_1"/>
    <property type="match status" value="1"/>
</dbReference>
<name>A0A845E036_9BACI</name>
<dbReference type="SUPFAM" id="SSF53613">
    <property type="entry name" value="Ribokinase-like"/>
    <property type="match status" value="1"/>
</dbReference>
<organism evidence="4 5">
    <name type="scientific">Halobacillus litoralis</name>
    <dbReference type="NCBI Taxonomy" id="45668"/>
    <lineage>
        <taxon>Bacteria</taxon>
        <taxon>Bacillati</taxon>
        <taxon>Bacillota</taxon>
        <taxon>Bacilli</taxon>
        <taxon>Bacillales</taxon>
        <taxon>Bacillaceae</taxon>
        <taxon>Halobacillus</taxon>
    </lineage>
</organism>